<protein>
    <submittedName>
        <fullName evidence="1">5723_t:CDS:1</fullName>
    </submittedName>
</protein>
<reference evidence="1" key="1">
    <citation type="submission" date="2021-06" db="EMBL/GenBank/DDBJ databases">
        <authorList>
            <person name="Kallberg Y."/>
            <person name="Tangrot J."/>
            <person name="Rosling A."/>
        </authorList>
    </citation>
    <scope>NUCLEOTIDE SEQUENCE</scope>
    <source>
        <strain evidence="1">28 12/20/2015</strain>
    </source>
</reference>
<organism evidence="1 2">
    <name type="scientific">Cetraspora pellucida</name>
    <dbReference type="NCBI Taxonomy" id="1433469"/>
    <lineage>
        <taxon>Eukaryota</taxon>
        <taxon>Fungi</taxon>
        <taxon>Fungi incertae sedis</taxon>
        <taxon>Mucoromycota</taxon>
        <taxon>Glomeromycotina</taxon>
        <taxon>Glomeromycetes</taxon>
        <taxon>Diversisporales</taxon>
        <taxon>Gigasporaceae</taxon>
        <taxon>Cetraspora</taxon>
    </lineage>
</organism>
<dbReference type="Proteomes" id="UP000789366">
    <property type="component" value="Unassembled WGS sequence"/>
</dbReference>
<accession>A0ACA9PKF8</accession>
<gene>
    <name evidence="1" type="ORF">SPELUC_LOCUS11572</name>
</gene>
<feature type="non-terminal residue" evidence="1">
    <location>
        <position position="1"/>
    </location>
</feature>
<name>A0ACA9PKF8_9GLOM</name>
<proteinExistence type="predicted"/>
<comment type="caution">
    <text evidence="1">The sequence shown here is derived from an EMBL/GenBank/DDBJ whole genome shotgun (WGS) entry which is preliminary data.</text>
</comment>
<evidence type="ECO:0000313" key="2">
    <source>
        <dbReference type="Proteomes" id="UP000789366"/>
    </source>
</evidence>
<keyword evidence="2" id="KW-1185">Reference proteome</keyword>
<feature type="non-terminal residue" evidence="1">
    <location>
        <position position="151"/>
    </location>
</feature>
<sequence length="151" mass="17953">EEDIKNISQFKLERERQQLCNTKTIHERNQNRARQYELEKKELIGFDFSQHQIIPEDIIAVFNRANTIRIRDKGYDQLEYYHNKKNKKSKLNTQFMAQIILNDLVVKGLVQQELLLQKTRTNISYLTLSTKIVGLGEEAKSQAALQEWPYW</sequence>
<evidence type="ECO:0000313" key="1">
    <source>
        <dbReference type="EMBL" id="CAG8706754.1"/>
    </source>
</evidence>
<dbReference type="EMBL" id="CAJVPW010024913">
    <property type="protein sequence ID" value="CAG8706754.1"/>
    <property type="molecule type" value="Genomic_DNA"/>
</dbReference>